<comment type="caution">
    <text evidence="2">The sequence shown here is derived from an EMBL/GenBank/DDBJ whole genome shotgun (WGS) entry which is preliminary data.</text>
</comment>
<name>A0A6A3D2D4_HIBSY</name>
<evidence type="ECO:0000256" key="1">
    <source>
        <dbReference type="SAM" id="MobiDB-lite"/>
    </source>
</evidence>
<keyword evidence="3" id="KW-1185">Reference proteome</keyword>
<gene>
    <name evidence="2" type="ORF">F3Y22_tig00001262pilonHSYRG00015</name>
</gene>
<accession>A0A6A3D2D4</accession>
<evidence type="ECO:0000313" key="2">
    <source>
        <dbReference type="EMBL" id="KAE8733439.1"/>
    </source>
</evidence>
<reference evidence="2" key="1">
    <citation type="submission" date="2019-09" db="EMBL/GenBank/DDBJ databases">
        <title>Draft genome information of white flower Hibiscus syriacus.</title>
        <authorList>
            <person name="Kim Y.-M."/>
        </authorList>
    </citation>
    <scope>NUCLEOTIDE SEQUENCE [LARGE SCALE GENOMIC DNA]</scope>
    <source>
        <strain evidence="2">YM2019G1</strain>
    </source>
</reference>
<dbReference type="EMBL" id="VEPZ02000105">
    <property type="protein sequence ID" value="KAE8733439.1"/>
    <property type="molecule type" value="Genomic_DNA"/>
</dbReference>
<protein>
    <submittedName>
        <fullName evidence="2">Uncharacterized protein</fullName>
    </submittedName>
</protein>
<organism evidence="2 3">
    <name type="scientific">Hibiscus syriacus</name>
    <name type="common">Rose of Sharon</name>
    <dbReference type="NCBI Taxonomy" id="106335"/>
    <lineage>
        <taxon>Eukaryota</taxon>
        <taxon>Viridiplantae</taxon>
        <taxon>Streptophyta</taxon>
        <taxon>Embryophyta</taxon>
        <taxon>Tracheophyta</taxon>
        <taxon>Spermatophyta</taxon>
        <taxon>Magnoliopsida</taxon>
        <taxon>eudicotyledons</taxon>
        <taxon>Gunneridae</taxon>
        <taxon>Pentapetalae</taxon>
        <taxon>rosids</taxon>
        <taxon>malvids</taxon>
        <taxon>Malvales</taxon>
        <taxon>Malvaceae</taxon>
        <taxon>Malvoideae</taxon>
        <taxon>Hibiscus</taxon>
    </lineage>
</organism>
<dbReference type="AlphaFoldDB" id="A0A6A3D2D4"/>
<dbReference type="Proteomes" id="UP000436088">
    <property type="component" value="Unassembled WGS sequence"/>
</dbReference>
<proteinExistence type="predicted"/>
<evidence type="ECO:0000313" key="3">
    <source>
        <dbReference type="Proteomes" id="UP000436088"/>
    </source>
</evidence>
<feature type="region of interest" description="Disordered" evidence="1">
    <location>
        <begin position="1"/>
        <end position="32"/>
    </location>
</feature>
<sequence length="89" mass="9771">MGSFEEEPCLLENGNTKGSSKENRHGKTLITMSSSLRSKSDLSLVSRVRCPMLRHFLANLQEVVLGTNSQLSSPLFHSPLLLGAMVLQD</sequence>